<accession>A0ABY2BTQ7</accession>
<evidence type="ECO:0000256" key="1">
    <source>
        <dbReference type="SAM" id="Phobius"/>
    </source>
</evidence>
<dbReference type="Proteomes" id="UP000295818">
    <property type="component" value="Unassembled WGS sequence"/>
</dbReference>
<keyword evidence="1" id="KW-0812">Transmembrane</keyword>
<keyword evidence="1" id="KW-0472">Membrane</keyword>
<sequence>MLGRCRSSIVSRVTFWPVIGAVLPQALGIALSPVPMVCIVLVLMSRQPIRAGSSFAVGWVGALAIATGLVVLLTDVATDDGSEAARDGVDLVKLAVGVLFAVLAVRYWRKRPSPGETPARPAIVDKITTLSGPALVLTGAGAALANVKNLPLVIGAGTQIGGSGLTPGQEVGATAFFVIAASLTVLVPLLAVVIAGADRSAPTLKALEEWLLSNLNTILVVLLAVLAAVMIGQGLDLFR</sequence>
<name>A0ABY2BTQ7_9ACTN</name>
<feature type="transmembrane region" description="Helical" evidence="1">
    <location>
        <begin position="175"/>
        <end position="197"/>
    </location>
</feature>
<feature type="transmembrane region" description="Helical" evidence="1">
    <location>
        <begin position="89"/>
        <end position="108"/>
    </location>
</feature>
<feature type="transmembrane region" description="Helical" evidence="1">
    <location>
        <begin position="217"/>
        <end position="238"/>
    </location>
</feature>
<gene>
    <name evidence="2" type="ORF">EV644_101191</name>
</gene>
<organism evidence="2 3">
    <name type="scientific">Kribbella orskensis</name>
    <dbReference type="NCBI Taxonomy" id="2512216"/>
    <lineage>
        <taxon>Bacteria</taxon>
        <taxon>Bacillati</taxon>
        <taxon>Actinomycetota</taxon>
        <taxon>Actinomycetes</taxon>
        <taxon>Propionibacteriales</taxon>
        <taxon>Kribbellaceae</taxon>
        <taxon>Kribbella</taxon>
    </lineage>
</organism>
<dbReference type="Pfam" id="PF11139">
    <property type="entry name" value="SfLAP"/>
    <property type="match status" value="1"/>
</dbReference>
<keyword evidence="3" id="KW-1185">Reference proteome</keyword>
<dbReference type="InterPro" id="IPR021315">
    <property type="entry name" value="Gap/Sap"/>
</dbReference>
<evidence type="ECO:0000313" key="2">
    <source>
        <dbReference type="EMBL" id="TCO31551.1"/>
    </source>
</evidence>
<keyword evidence="1" id="KW-1133">Transmembrane helix</keyword>
<evidence type="ECO:0000313" key="3">
    <source>
        <dbReference type="Proteomes" id="UP000295818"/>
    </source>
</evidence>
<feature type="transmembrane region" description="Helical" evidence="1">
    <location>
        <begin position="15"/>
        <end position="43"/>
    </location>
</feature>
<comment type="caution">
    <text evidence="2">The sequence shown here is derived from an EMBL/GenBank/DDBJ whole genome shotgun (WGS) entry which is preliminary data.</text>
</comment>
<proteinExistence type="predicted"/>
<reference evidence="2 3" key="1">
    <citation type="journal article" date="2015" name="Stand. Genomic Sci.">
        <title>Genomic Encyclopedia of Bacterial and Archaeal Type Strains, Phase III: the genomes of soil and plant-associated and newly described type strains.</title>
        <authorList>
            <person name="Whitman W.B."/>
            <person name="Woyke T."/>
            <person name="Klenk H.P."/>
            <person name="Zhou Y."/>
            <person name="Lilburn T.G."/>
            <person name="Beck B.J."/>
            <person name="De Vos P."/>
            <person name="Vandamme P."/>
            <person name="Eisen J.A."/>
            <person name="Garrity G."/>
            <person name="Hugenholtz P."/>
            <person name="Kyrpides N.C."/>
        </authorList>
    </citation>
    <scope>NUCLEOTIDE SEQUENCE [LARGE SCALE GENOMIC DNA]</scope>
    <source>
        <strain evidence="2 3">VKM Ac-2538</strain>
    </source>
</reference>
<dbReference type="EMBL" id="SLWM01000001">
    <property type="protein sequence ID" value="TCO31551.1"/>
    <property type="molecule type" value="Genomic_DNA"/>
</dbReference>
<feature type="transmembrane region" description="Helical" evidence="1">
    <location>
        <begin position="55"/>
        <end position="77"/>
    </location>
</feature>
<protein>
    <submittedName>
        <fullName evidence="2">Sap-like sulfolipid-1-addressing protein</fullName>
    </submittedName>
</protein>